<evidence type="ECO:0000313" key="2">
    <source>
        <dbReference type="EMBL" id="SMG23980.1"/>
    </source>
</evidence>
<reference evidence="3" key="1">
    <citation type="submission" date="2017-04" db="EMBL/GenBank/DDBJ databases">
        <authorList>
            <person name="Varghese N."/>
            <person name="Submissions S."/>
        </authorList>
    </citation>
    <scope>NUCLEOTIDE SEQUENCE [LARGE SCALE GENOMIC DNA]</scope>
    <source>
        <strain evidence="3">VDS</strain>
    </source>
</reference>
<name>A0A1X7J892_9CORY</name>
<keyword evidence="1" id="KW-0812">Transmembrane</keyword>
<dbReference type="RefSeq" id="WP_085549477.1">
    <property type="nucleotide sequence ID" value="NZ_FXAR01000004.1"/>
</dbReference>
<dbReference type="OrthoDB" id="4417381at2"/>
<protein>
    <submittedName>
        <fullName evidence="2">Uncharacterized protein</fullName>
    </submittedName>
</protein>
<evidence type="ECO:0000313" key="3">
    <source>
        <dbReference type="Proteomes" id="UP000193309"/>
    </source>
</evidence>
<feature type="transmembrane region" description="Helical" evidence="1">
    <location>
        <begin position="6"/>
        <end position="27"/>
    </location>
</feature>
<sequence length="161" mass="17079">MRLSTTGRYLIAILVVAWIGVLALLIGMRTGTGAETRFATAGALERGVAAAADNNQSIVGLVPHDLYGEEWVAAAIICSFESEQGISQNYDVDASELELGAAGVPEDTNYLLLRSADGGHAFDRIDRADIDLCTVPLGQYIDARAMLPLGQTEQGGWALLN</sequence>
<dbReference type="AlphaFoldDB" id="A0A1X7J892"/>
<gene>
    <name evidence="2" type="ORF">SAMN06295981_1344</name>
</gene>
<keyword evidence="1" id="KW-0472">Membrane</keyword>
<accession>A0A1X7J892</accession>
<evidence type="ECO:0000256" key="1">
    <source>
        <dbReference type="SAM" id="Phobius"/>
    </source>
</evidence>
<keyword evidence="1" id="KW-1133">Transmembrane helix</keyword>
<organism evidence="2 3">
    <name type="scientific">Corynebacterium pollutisoli</name>
    <dbReference type="NCBI Taxonomy" id="1610489"/>
    <lineage>
        <taxon>Bacteria</taxon>
        <taxon>Bacillati</taxon>
        <taxon>Actinomycetota</taxon>
        <taxon>Actinomycetes</taxon>
        <taxon>Mycobacteriales</taxon>
        <taxon>Corynebacteriaceae</taxon>
        <taxon>Corynebacterium</taxon>
    </lineage>
</organism>
<dbReference type="STRING" id="1610489.SAMN06295981_1344"/>
<proteinExistence type="predicted"/>
<dbReference type="EMBL" id="FXAR01000004">
    <property type="protein sequence ID" value="SMG23980.1"/>
    <property type="molecule type" value="Genomic_DNA"/>
</dbReference>
<dbReference type="Proteomes" id="UP000193309">
    <property type="component" value="Unassembled WGS sequence"/>
</dbReference>
<keyword evidence="3" id="KW-1185">Reference proteome</keyword>